<sequence length="460" mass="53000">MKIKLKELGSIKQAEFELGDFTIICGNNNTGKTYATYALFGFLHVWQELLTVVIKDTDIETLLNNGVVKIDLSAYLENYMLILEKACEKYTQSLTTIFAAPETHFNTTNFQIILAKPSLIDEYEAKFQSENTEIFSLFKSENTTELVVSLLAGMEKNIFPEKIIKRIISNAIIEILFKKSLPKPFISSAERTGATIFSNELNFSRNRLLKEMHNLDKDIDPRELLFKNYQDYALPVEKNVDFIRNLKKDSKKYSFISEKHSEILDDFTDIIGGKYHITENDELYFNPKKSKVKLTMDESSSAVRSLLDMGFYLRHVAEKGDLLMVDEPELNLYPENQRRVARLFSRLVKIGIKVFITTHSDYIIKELNTLIMLNHDKAYLKRIAEDEGYKDSDLISAERVKVYIAEKASIKLDGKKRKYPYQTLTPAKIDSELGIEARSFDTTINTMNRIQEAIVWGDDD</sequence>
<dbReference type="RefSeq" id="WP_103921454.1">
    <property type="nucleotide sequence ID" value="NZ_FMSV02000541.1"/>
</dbReference>
<dbReference type="Gene3D" id="3.40.50.300">
    <property type="entry name" value="P-loop containing nucleotide triphosphate hydrolases"/>
    <property type="match status" value="1"/>
</dbReference>
<dbReference type="OrthoDB" id="9815944at2"/>
<gene>
    <name evidence="2" type="ORF">MBHS_03725</name>
</gene>
<evidence type="ECO:0000259" key="1">
    <source>
        <dbReference type="Pfam" id="PF13175"/>
    </source>
</evidence>
<dbReference type="InterPro" id="IPR051396">
    <property type="entry name" value="Bact_Antivir_Def_Nuclease"/>
</dbReference>
<protein>
    <recommendedName>
        <fullName evidence="1">Endonuclease GajA/Old nuclease/RecF-like AAA domain-containing protein</fullName>
    </recommendedName>
</protein>
<reference evidence="2 3" key="1">
    <citation type="submission" date="2016-10" db="EMBL/GenBank/DDBJ databases">
        <authorList>
            <person name="de Groot N.N."/>
        </authorList>
    </citation>
    <scope>NUCLEOTIDE SEQUENCE [LARGE SCALE GENOMIC DNA]</scope>
    <source>
        <strain evidence="2">MBHS1</strain>
    </source>
</reference>
<dbReference type="EMBL" id="FMSV02000541">
    <property type="protein sequence ID" value="SEH07838.1"/>
    <property type="molecule type" value="Genomic_DNA"/>
</dbReference>
<dbReference type="AlphaFoldDB" id="A0A1H6FCN7"/>
<organism evidence="2 3">
    <name type="scientific">Candidatus Venteria ishoeyi</name>
    <dbReference type="NCBI Taxonomy" id="1899563"/>
    <lineage>
        <taxon>Bacteria</taxon>
        <taxon>Pseudomonadati</taxon>
        <taxon>Pseudomonadota</taxon>
        <taxon>Gammaproteobacteria</taxon>
        <taxon>Thiotrichales</taxon>
        <taxon>Thiotrichaceae</taxon>
        <taxon>Venteria</taxon>
    </lineage>
</organism>
<dbReference type="PANTHER" id="PTHR43581">
    <property type="entry name" value="ATP/GTP PHOSPHATASE"/>
    <property type="match status" value="1"/>
</dbReference>
<dbReference type="SUPFAM" id="SSF52540">
    <property type="entry name" value="P-loop containing nucleoside triphosphate hydrolases"/>
    <property type="match status" value="1"/>
</dbReference>
<dbReference type="InterPro" id="IPR027417">
    <property type="entry name" value="P-loop_NTPase"/>
</dbReference>
<name>A0A1H6FCN7_9GAMM</name>
<evidence type="ECO:0000313" key="3">
    <source>
        <dbReference type="Proteomes" id="UP000236724"/>
    </source>
</evidence>
<evidence type="ECO:0000313" key="2">
    <source>
        <dbReference type="EMBL" id="SEH07838.1"/>
    </source>
</evidence>
<proteinExistence type="predicted"/>
<dbReference type="Pfam" id="PF13175">
    <property type="entry name" value="AAA_15"/>
    <property type="match status" value="1"/>
</dbReference>
<accession>A0A1H6FCN7</accession>
<feature type="domain" description="Endonuclease GajA/Old nuclease/RecF-like AAA" evidence="1">
    <location>
        <begin position="2"/>
        <end position="364"/>
    </location>
</feature>
<dbReference type="Proteomes" id="UP000236724">
    <property type="component" value="Unassembled WGS sequence"/>
</dbReference>
<dbReference type="PANTHER" id="PTHR43581:SF2">
    <property type="entry name" value="EXCINUCLEASE ATPASE SUBUNIT"/>
    <property type="match status" value="1"/>
</dbReference>
<dbReference type="InterPro" id="IPR041685">
    <property type="entry name" value="AAA_GajA/Old/RecF-like"/>
</dbReference>
<keyword evidence="3" id="KW-1185">Reference proteome</keyword>